<dbReference type="CDD" id="cd07377">
    <property type="entry name" value="WHTH_GntR"/>
    <property type="match status" value="1"/>
</dbReference>
<keyword evidence="3" id="KW-0804">Transcription</keyword>
<dbReference type="InterPro" id="IPR036390">
    <property type="entry name" value="WH_DNA-bd_sf"/>
</dbReference>
<dbReference type="Pfam" id="PF07729">
    <property type="entry name" value="FCD"/>
    <property type="match status" value="1"/>
</dbReference>
<sequence length="249" mass="27706">MSRAGQRVLSTLRQMIISGELAAGERIAEIPTAERLGVSRTPIRIAFRALEQEGLLTKLERRGYRVREVTQEEVSGAIEVRGVLEGLAARQAAELGLSEETRRELLECIAKGDELFDKGYVSEEDIEVYHDINQRFHALIIEASCNPAIGSAMSRNEHLPFASVTSIAFDQNNLKQEYRRFNFANMQHHAVFDAIDRGQGTRAEAIMREHANATLRYADIFADKNPLDSEVRVIGKGAPSADEQEPGNA</sequence>
<dbReference type="InterPro" id="IPR011711">
    <property type="entry name" value="GntR_C"/>
</dbReference>
<name>A0A1H6CRQ6_9GAMM</name>
<accession>A0A1H6CRQ6</accession>
<keyword evidence="6" id="KW-1185">Reference proteome</keyword>
<evidence type="ECO:0000256" key="3">
    <source>
        <dbReference type="ARBA" id="ARBA00023163"/>
    </source>
</evidence>
<dbReference type="PANTHER" id="PTHR43537">
    <property type="entry name" value="TRANSCRIPTIONAL REGULATOR, GNTR FAMILY"/>
    <property type="match status" value="1"/>
</dbReference>
<proteinExistence type="predicted"/>
<dbReference type="SMART" id="SM00895">
    <property type="entry name" value="FCD"/>
    <property type="match status" value="1"/>
</dbReference>
<gene>
    <name evidence="5" type="ORF">SAMN05444390_10446</name>
</gene>
<dbReference type="GO" id="GO:0003700">
    <property type="term" value="F:DNA-binding transcription factor activity"/>
    <property type="evidence" value="ECO:0007669"/>
    <property type="project" value="InterPro"/>
</dbReference>
<dbReference type="AlphaFoldDB" id="A0A1H6CRQ6"/>
<organism evidence="5 6">
    <name type="scientific">Marinobacterium lutimaris</name>
    <dbReference type="NCBI Taxonomy" id="568106"/>
    <lineage>
        <taxon>Bacteria</taxon>
        <taxon>Pseudomonadati</taxon>
        <taxon>Pseudomonadota</taxon>
        <taxon>Gammaproteobacteria</taxon>
        <taxon>Oceanospirillales</taxon>
        <taxon>Oceanospirillaceae</taxon>
        <taxon>Marinobacterium</taxon>
    </lineage>
</organism>
<keyword evidence="1" id="KW-0805">Transcription regulation</keyword>
<dbReference type="Gene3D" id="1.10.10.10">
    <property type="entry name" value="Winged helix-like DNA-binding domain superfamily/Winged helix DNA-binding domain"/>
    <property type="match status" value="1"/>
</dbReference>
<evidence type="ECO:0000259" key="4">
    <source>
        <dbReference type="PROSITE" id="PS50949"/>
    </source>
</evidence>
<dbReference type="SUPFAM" id="SSF46785">
    <property type="entry name" value="Winged helix' DNA-binding domain"/>
    <property type="match status" value="1"/>
</dbReference>
<keyword evidence="2" id="KW-0238">DNA-binding</keyword>
<dbReference type="InterPro" id="IPR000524">
    <property type="entry name" value="Tscrpt_reg_HTH_GntR"/>
</dbReference>
<evidence type="ECO:0000256" key="2">
    <source>
        <dbReference type="ARBA" id="ARBA00023125"/>
    </source>
</evidence>
<dbReference type="GO" id="GO:0003677">
    <property type="term" value="F:DNA binding"/>
    <property type="evidence" value="ECO:0007669"/>
    <property type="project" value="UniProtKB-KW"/>
</dbReference>
<dbReference type="EMBL" id="FNVQ01000004">
    <property type="protein sequence ID" value="SEG75333.1"/>
    <property type="molecule type" value="Genomic_DNA"/>
</dbReference>
<evidence type="ECO:0000256" key="1">
    <source>
        <dbReference type="ARBA" id="ARBA00023015"/>
    </source>
</evidence>
<protein>
    <submittedName>
        <fullName evidence="5">Transcriptional regulator, GntR family</fullName>
    </submittedName>
</protein>
<evidence type="ECO:0000313" key="6">
    <source>
        <dbReference type="Proteomes" id="UP000236745"/>
    </source>
</evidence>
<dbReference type="OrthoDB" id="8066003at2"/>
<evidence type="ECO:0000313" key="5">
    <source>
        <dbReference type="EMBL" id="SEG75333.1"/>
    </source>
</evidence>
<dbReference type="InterPro" id="IPR008920">
    <property type="entry name" value="TF_FadR/GntR_C"/>
</dbReference>
<dbReference type="RefSeq" id="WP_104004452.1">
    <property type="nucleotide sequence ID" value="NZ_FNVQ01000004.1"/>
</dbReference>
<dbReference type="PANTHER" id="PTHR43537:SF51">
    <property type="entry name" value="HTH-TYPE TRANSCRIPTIONAL REGULATOR LGOR-RELATED"/>
    <property type="match status" value="1"/>
</dbReference>
<dbReference type="PROSITE" id="PS50949">
    <property type="entry name" value="HTH_GNTR"/>
    <property type="match status" value="1"/>
</dbReference>
<feature type="domain" description="HTH gntR-type" evidence="4">
    <location>
        <begin position="2"/>
        <end position="69"/>
    </location>
</feature>
<dbReference type="Gene3D" id="1.20.120.530">
    <property type="entry name" value="GntR ligand-binding domain-like"/>
    <property type="match status" value="1"/>
</dbReference>
<dbReference type="Proteomes" id="UP000236745">
    <property type="component" value="Unassembled WGS sequence"/>
</dbReference>
<reference evidence="5 6" key="1">
    <citation type="submission" date="2016-10" db="EMBL/GenBank/DDBJ databases">
        <authorList>
            <person name="de Groot N.N."/>
        </authorList>
    </citation>
    <scope>NUCLEOTIDE SEQUENCE [LARGE SCALE GENOMIC DNA]</scope>
    <source>
        <strain evidence="5 6">DSM 22012</strain>
    </source>
</reference>
<dbReference type="Pfam" id="PF00392">
    <property type="entry name" value="GntR"/>
    <property type="match status" value="1"/>
</dbReference>
<dbReference type="SMART" id="SM00345">
    <property type="entry name" value="HTH_GNTR"/>
    <property type="match status" value="1"/>
</dbReference>
<dbReference type="SUPFAM" id="SSF48008">
    <property type="entry name" value="GntR ligand-binding domain-like"/>
    <property type="match status" value="1"/>
</dbReference>
<dbReference type="InterPro" id="IPR036388">
    <property type="entry name" value="WH-like_DNA-bd_sf"/>
</dbReference>